<dbReference type="InterPro" id="IPR012296">
    <property type="entry name" value="Nuclease_put_TT1808"/>
</dbReference>
<dbReference type="CDD" id="cd06260">
    <property type="entry name" value="DUF820-like"/>
    <property type="match status" value="1"/>
</dbReference>
<dbReference type="eggNOG" id="COG4636">
    <property type="taxonomic scope" value="Bacteria"/>
</dbReference>
<evidence type="ECO:0000259" key="1">
    <source>
        <dbReference type="Pfam" id="PF05685"/>
    </source>
</evidence>
<protein>
    <recommendedName>
        <fullName evidence="1">Putative restriction endonuclease domain-containing protein</fullName>
    </recommendedName>
</protein>
<accession>F4L6H8</accession>
<dbReference type="HOGENOM" id="CLU_076312_0_1_10"/>
<dbReference type="AlphaFoldDB" id="F4L6H8"/>
<reference key="2">
    <citation type="submission" date="2011-04" db="EMBL/GenBank/DDBJ databases">
        <title>Complete sequence of chromosome of Haliscomenobacter hydrossis DSM 1100.</title>
        <authorList>
            <consortium name="US DOE Joint Genome Institute (JGI-PGF)"/>
            <person name="Lucas S."/>
            <person name="Han J."/>
            <person name="Lapidus A."/>
            <person name="Bruce D."/>
            <person name="Goodwin L."/>
            <person name="Pitluck S."/>
            <person name="Peters L."/>
            <person name="Kyrpides N."/>
            <person name="Mavromatis K."/>
            <person name="Ivanova N."/>
            <person name="Ovchinnikova G."/>
            <person name="Pagani I."/>
            <person name="Daligault H."/>
            <person name="Detter J.C."/>
            <person name="Han C."/>
            <person name="Land M."/>
            <person name="Hauser L."/>
            <person name="Markowitz V."/>
            <person name="Cheng J.-F."/>
            <person name="Hugenholtz P."/>
            <person name="Woyke T."/>
            <person name="Wu D."/>
            <person name="Verbarg S."/>
            <person name="Frueling A."/>
            <person name="Brambilla E."/>
            <person name="Klenk H.-P."/>
            <person name="Eisen J.A."/>
        </authorList>
    </citation>
    <scope>NUCLEOTIDE SEQUENCE</scope>
    <source>
        <strain>DSM 1100</strain>
    </source>
</reference>
<dbReference type="Pfam" id="PF05685">
    <property type="entry name" value="Uma2"/>
    <property type="match status" value="1"/>
</dbReference>
<dbReference type="PANTHER" id="PTHR34107:SF4">
    <property type="entry name" value="SLL1222 PROTEIN"/>
    <property type="match status" value="1"/>
</dbReference>
<sequence length="224" mass="25955">MLLASEERQLASILESPSAPLLANRLIAALEDEKRRRQEFYRDIDDDMKVEFINGEIIVHSPVKKEHTDATGFLYKILDTYVRIKELGYVGYEKVMIALTRNDYEPDVLFFGTEKAAGFKKGHWKYPAPDFAVEVLSDSTTHRDRGIKFNDYAAHGVAEYWIIDPEDETIEQYFLLEEQYKLHLKISEGIIRSNVVEGFAIEVRAVFEEKANLAELRRILMDDM</sequence>
<dbReference type="OrthoDB" id="943262at2"/>
<dbReference type="RefSeq" id="WP_013764374.1">
    <property type="nucleotide sequence ID" value="NC_015510.1"/>
</dbReference>
<dbReference type="SUPFAM" id="SSF52980">
    <property type="entry name" value="Restriction endonuclease-like"/>
    <property type="match status" value="1"/>
</dbReference>
<proteinExistence type="predicted"/>
<dbReference type="KEGG" id="hhy:Halhy_1936"/>
<dbReference type="PANTHER" id="PTHR34107">
    <property type="entry name" value="SLL0198 PROTEIN-RELATED"/>
    <property type="match status" value="1"/>
</dbReference>
<dbReference type="InterPro" id="IPR008538">
    <property type="entry name" value="Uma2"/>
</dbReference>
<evidence type="ECO:0000313" key="3">
    <source>
        <dbReference type="Proteomes" id="UP000008461"/>
    </source>
</evidence>
<dbReference type="EMBL" id="CP002691">
    <property type="protein sequence ID" value="AEE49821.1"/>
    <property type="molecule type" value="Genomic_DNA"/>
</dbReference>
<gene>
    <name evidence="2" type="ordered locus">Halhy_1936</name>
</gene>
<keyword evidence="3" id="KW-1185">Reference proteome</keyword>
<dbReference type="STRING" id="760192.Halhy_1936"/>
<reference evidence="2 3" key="1">
    <citation type="journal article" date="2011" name="Stand. Genomic Sci.">
        <title>Complete genome sequence of Haliscomenobacter hydrossis type strain (O).</title>
        <authorList>
            <consortium name="US DOE Joint Genome Institute (JGI-PGF)"/>
            <person name="Daligault H."/>
            <person name="Lapidus A."/>
            <person name="Zeytun A."/>
            <person name="Nolan M."/>
            <person name="Lucas S."/>
            <person name="Del Rio T.G."/>
            <person name="Tice H."/>
            <person name="Cheng J.F."/>
            <person name="Tapia R."/>
            <person name="Han C."/>
            <person name="Goodwin L."/>
            <person name="Pitluck S."/>
            <person name="Liolios K."/>
            <person name="Pagani I."/>
            <person name="Ivanova N."/>
            <person name="Huntemann M."/>
            <person name="Mavromatis K."/>
            <person name="Mikhailova N."/>
            <person name="Pati A."/>
            <person name="Chen A."/>
            <person name="Palaniappan K."/>
            <person name="Land M."/>
            <person name="Hauser L."/>
            <person name="Brambilla E.M."/>
            <person name="Rohde M."/>
            <person name="Verbarg S."/>
            <person name="Goker M."/>
            <person name="Bristow J."/>
            <person name="Eisen J.A."/>
            <person name="Markowitz V."/>
            <person name="Hugenholtz P."/>
            <person name="Kyrpides N.C."/>
            <person name="Klenk H.P."/>
            <person name="Woyke T."/>
        </authorList>
    </citation>
    <scope>NUCLEOTIDE SEQUENCE [LARGE SCALE GENOMIC DNA]</scope>
    <source>
        <strain evidence="3">ATCC 27775 / DSM 1100 / LMG 10767 / O</strain>
    </source>
</reference>
<name>F4L6H8_HALH1</name>
<feature type="domain" description="Putative restriction endonuclease" evidence="1">
    <location>
        <begin position="39"/>
        <end position="202"/>
    </location>
</feature>
<dbReference type="Proteomes" id="UP000008461">
    <property type="component" value="Chromosome"/>
</dbReference>
<dbReference type="InterPro" id="IPR011335">
    <property type="entry name" value="Restrct_endonuc-II-like"/>
</dbReference>
<organism evidence="2 3">
    <name type="scientific">Haliscomenobacter hydrossis (strain ATCC 27775 / DSM 1100 / LMG 10767 / O)</name>
    <dbReference type="NCBI Taxonomy" id="760192"/>
    <lineage>
        <taxon>Bacteria</taxon>
        <taxon>Pseudomonadati</taxon>
        <taxon>Bacteroidota</taxon>
        <taxon>Saprospiria</taxon>
        <taxon>Saprospirales</taxon>
        <taxon>Haliscomenobacteraceae</taxon>
        <taxon>Haliscomenobacter</taxon>
    </lineage>
</organism>
<dbReference type="Gene3D" id="3.90.1570.10">
    <property type="entry name" value="tt1808, chain A"/>
    <property type="match status" value="1"/>
</dbReference>
<evidence type="ECO:0000313" key="2">
    <source>
        <dbReference type="EMBL" id="AEE49821.1"/>
    </source>
</evidence>